<sequence length="89" mass="9748">MTISEVDAERLEARLDAHREVLALLVAYAGDGSKELTERLSRRDATPAHHAEDPGAVPDRAFAIEAAFEQELHMIAKQIARIREASGKG</sequence>
<evidence type="ECO:0000313" key="2">
    <source>
        <dbReference type="Proteomes" id="UP001652542"/>
    </source>
</evidence>
<reference evidence="1 2" key="1">
    <citation type="submission" date="2022-10" db="EMBL/GenBank/DDBJ databases">
        <title>Defluviimonas sp. nov., isolated from ocean surface water.</title>
        <authorList>
            <person name="He W."/>
            <person name="Wang L."/>
            <person name="Zhang D.-F."/>
        </authorList>
    </citation>
    <scope>NUCLEOTIDE SEQUENCE [LARGE SCALE GENOMIC DNA]</scope>
    <source>
        <strain evidence="1 2">WL0002</strain>
    </source>
</reference>
<dbReference type="Proteomes" id="UP001652542">
    <property type="component" value="Unassembled WGS sequence"/>
</dbReference>
<dbReference type="RefSeq" id="WP_263734745.1">
    <property type="nucleotide sequence ID" value="NZ_JAOWKY010000002.1"/>
</dbReference>
<keyword evidence="2" id="KW-1185">Reference proteome</keyword>
<proteinExistence type="predicted"/>
<evidence type="ECO:0000313" key="1">
    <source>
        <dbReference type="EMBL" id="MCV2869089.1"/>
    </source>
</evidence>
<accession>A0ABT2ZD90</accession>
<gene>
    <name evidence="1" type="ORF">OEW28_10670</name>
</gene>
<name>A0ABT2ZD90_9RHOB</name>
<dbReference type="EMBL" id="JAOWKY010000002">
    <property type="protein sequence ID" value="MCV2869089.1"/>
    <property type="molecule type" value="Genomic_DNA"/>
</dbReference>
<protein>
    <submittedName>
        <fullName evidence="1">Uncharacterized protein</fullName>
    </submittedName>
</protein>
<organism evidence="1 2">
    <name type="scientific">Albidovulum marisflavi</name>
    <dbReference type="NCBI Taxonomy" id="2984159"/>
    <lineage>
        <taxon>Bacteria</taxon>
        <taxon>Pseudomonadati</taxon>
        <taxon>Pseudomonadota</taxon>
        <taxon>Alphaproteobacteria</taxon>
        <taxon>Rhodobacterales</taxon>
        <taxon>Paracoccaceae</taxon>
        <taxon>Albidovulum</taxon>
    </lineage>
</organism>
<comment type="caution">
    <text evidence="1">The sequence shown here is derived from an EMBL/GenBank/DDBJ whole genome shotgun (WGS) entry which is preliminary data.</text>
</comment>